<evidence type="ECO:0000256" key="1">
    <source>
        <dbReference type="SAM" id="MobiDB-lite"/>
    </source>
</evidence>
<dbReference type="AlphaFoldDB" id="A0A1I8FI18"/>
<keyword evidence="2" id="KW-1133">Transmembrane helix</keyword>
<evidence type="ECO:0000256" key="2">
    <source>
        <dbReference type="SAM" id="Phobius"/>
    </source>
</evidence>
<sequence length="315" mass="34485">APVVLGPAFGSTACHAVVVANSARAGRESSRVRSGWLAVGVRQQVAGELWLWRCTGPRTEWRSWPATAAGQEASGPSISRLPVHGLLQSLWGRPELRPEGVAAEALVAILHAEVTENFPHSRILLAAFGVFVFMGLATLGYGIYLAPPPPRLICKTWRDSRSTGFTAIFNGLIIIMLRGAVVMRDLLILVVTVTSTSHSLSPPRKISNDRLSNAQCCGFSGDPSDNLFFLKTPWFKKVNANPSNKTLKERRLPDSCCLVAGPKCRESESLKEAREKKYVFEDSLCIRIDGEVAADPPQAHQRPSDERPITKYVYP</sequence>
<dbReference type="WBParaSite" id="maker-unitig_33842-snap-gene-0.2-mRNA-1">
    <property type="protein sequence ID" value="maker-unitig_33842-snap-gene-0.2-mRNA-1"/>
    <property type="gene ID" value="maker-unitig_33842-snap-gene-0.2"/>
</dbReference>
<proteinExistence type="predicted"/>
<dbReference type="Proteomes" id="UP000095280">
    <property type="component" value="Unplaced"/>
</dbReference>
<evidence type="ECO:0000313" key="4">
    <source>
        <dbReference type="WBParaSite" id="maker-unitig_33842-snap-gene-0.2-mRNA-1"/>
    </source>
</evidence>
<keyword evidence="3" id="KW-1185">Reference proteome</keyword>
<name>A0A1I8FI18_9PLAT</name>
<accession>A0A1I8FI18</accession>
<keyword evidence="2" id="KW-0812">Transmembrane</keyword>
<feature type="transmembrane region" description="Helical" evidence="2">
    <location>
        <begin position="164"/>
        <end position="181"/>
    </location>
</feature>
<organism evidence="3 4">
    <name type="scientific">Macrostomum lignano</name>
    <dbReference type="NCBI Taxonomy" id="282301"/>
    <lineage>
        <taxon>Eukaryota</taxon>
        <taxon>Metazoa</taxon>
        <taxon>Spiralia</taxon>
        <taxon>Lophotrochozoa</taxon>
        <taxon>Platyhelminthes</taxon>
        <taxon>Rhabditophora</taxon>
        <taxon>Macrostomorpha</taxon>
        <taxon>Macrostomida</taxon>
        <taxon>Macrostomidae</taxon>
        <taxon>Macrostomum</taxon>
    </lineage>
</organism>
<keyword evidence="2" id="KW-0472">Membrane</keyword>
<reference evidence="4" key="1">
    <citation type="submission" date="2016-11" db="UniProtKB">
        <authorList>
            <consortium name="WormBaseParasite"/>
        </authorList>
    </citation>
    <scope>IDENTIFICATION</scope>
</reference>
<protein>
    <submittedName>
        <fullName evidence="4">G_PROTEIN_RECEP_F1_2 domain-containing protein</fullName>
    </submittedName>
</protein>
<feature type="transmembrane region" description="Helical" evidence="2">
    <location>
        <begin position="123"/>
        <end position="144"/>
    </location>
</feature>
<feature type="region of interest" description="Disordered" evidence="1">
    <location>
        <begin position="295"/>
        <end position="315"/>
    </location>
</feature>
<evidence type="ECO:0000313" key="3">
    <source>
        <dbReference type="Proteomes" id="UP000095280"/>
    </source>
</evidence>